<keyword evidence="5 6" id="KW-0472">Membrane</keyword>
<proteinExistence type="predicted"/>
<evidence type="ECO:0000256" key="1">
    <source>
        <dbReference type="ARBA" id="ARBA00004479"/>
    </source>
</evidence>
<feature type="transmembrane region" description="Helical" evidence="6">
    <location>
        <begin position="6"/>
        <end position="27"/>
    </location>
</feature>
<evidence type="ECO:0000256" key="2">
    <source>
        <dbReference type="ARBA" id="ARBA00022692"/>
    </source>
</evidence>
<evidence type="ECO:0000256" key="6">
    <source>
        <dbReference type="SAM" id="Phobius"/>
    </source>
</evidence>
<organism evidence="7 8">
    <name type="scientific">Peromyscus maniculatus bairdii</name>
    <name type="common">Prairie deer mouse</name>
    <dbReference type="NCBI Taxonomy" id="230844"/>
    <lineage>
        <taxon>Eukaryota</taxon>
        <taxon>Metazoa</taxon>
        <taxon>Chordata</taxon>
        <taxon>Craniata</taxon>
        <taxon>Vertebrata</taxon>
        <taxon>Euteleostomi</taxon>
        <taxon>Mammalia</taxon>
        <taxon>Eutheria</taxon>
        <taxon>Euarchontoglires</taxon>
        <taxon>Glires</taxon>
        <taxon>Rodentia</taxon>
        <taxon>Myomorpha</taxon>
        <taxon>Muroidea</taxon>
        <taxon>Cricetidae</taxon>
        <taxon>Neotominae</taxon>
        <taxon>Peromyscus</taxon>
    </lineage>
</organism>
<dbReference type="InterPro" id="IPR052304">
    <property type="entry name" value="PTTG1IP"/>
</dbReference>
<dbReference type="AlphaFoldDB" id="A0A8C8TBN7"/>
<keyword evidence="2 6" id="KW-0812">Transmembrane</keyword>
<keyword evidence="4 6" id="KW-1133">Transmembrane helix</keyword>
<evidence type="ECO:0000313" key="8">
    <source>
        <dbReference type="Proteomes" id="UP000694547"/>
    </source>
</evidence>
<reference evidence="7" key="2">
    <citation type="submission" date="2025-08" db="UniProtKB">
        <authorList>
            <consortium name="Ensembl"/>
        </authorList>
    </citation>
    <scope>IDENTIFICATION</scope>
</reference>
<feature type="transmembrane region" description="Helical" evidence="6">
    <location>
        <begin position="100"/>
        <end position="126"/>
    </location>
</feature>
<evidence type="ECO:0000256" key="4">
    <source>
        <dbReference type="ARBA" id="ARBA00022989"/>
    </source>
</evidence>
<keyword evidence="3" id="KW-0732">Signal</keyword>
<evidence type="ECO:0000313" key="7">
    <source>
        <dbReference type="Ensembl" id="ENSPEMP00000007185.1"/>
    </source>
</evidence>
<dbReference type="PANTHER" id="PTHR15191">
    <property type="entry name" value="PROTEIN CBG20567"/>
    <property type="match status" value="1"/>
</dbReference>
<dbReference type="GO" id="GO:0005634">
    <property type="term" value="C:nucleus"/>
    <property type="evidence" value="ECO:0007669"/>
    <property type="project" value="TreeGrafter"/>
</dbReference>
<dbReference type="GO" id="GO:0016020">
    <property type="term" value="C:membrane"/>
    <property type="evidence" value="ECO:0007669"/>
    <property type="project" value="UniProtKB-SubCell"/>
</dbReference>
<dbReference type="GO" id="GO:0006606">
    <property type="term" value="P:protein import into nucleus"/>
    <property type="evidence" value="ECO:0007669"/>
    <property type="project" value="TreeGrafter"/>
</dbReference>
<keyword evidence="8" id="KW-1185">Reference proteome</keyword>
<dbReference type="Ensembl" id="ENSPEMT00000011323.2">
    <property type="protein sequence ID" value="ENSPEMP00000007185.1"/>
    <property type="gene ID" value="ENSPEMG00000009217.2"/>
</dbReference>
<protein>
    <submittedName>
        <fullName evidence="7">PTTG1IP family member 2</fullName>
    </submittedName>
</protein>
<dbReference type="PANTHER" id="PTHR15191:SF14">
    <property type="entry name" value="PITUITARY TUMOR-TRANSFORMING GENE 1 PROTEIN-INTERACTING PROTEIN"/>
    <property type="match status" value="1"/>
</dbReference>
<name>A0A8C8TBN7_PERMB</name>
<comment type="subcellular location">
    <subcellularLocation>
        <location evidence="1">Membrane</location>
        <topology evidence="1">Single-pass type I membrane protein</topology>
    </subcellularLocation>
</comment>
<reference evidence="7 8" key="1">
    <citation type="submission" date="2018-10" db="EMBL/GenBank/DDBJ databases">
        <title>Improved assembly of the deer mouse Peromyscus maniculatus genome.</title>
        <authorList>
            <person name="Lassance J.-M."/>
            <person name="Hoekstra H.E."/>
        </authorList>
    </citation>
    <scope>NUCLEOTIDE SEQUENCE [LARGE SCALE GENOMIC DNA]</scope>
</reference>
<accession>A0A8C8TBN7</accession>
<evidence type="ECO:0000256" key="5">
    <source>
        <dbReference type="ARBA" id="ARBA00023136"/>
    </source>
</evidence>
<sequence length="150" mass="18041">MCWWRVWGQILLPVFLSLALIQMFISFSDHKFTKTHHHWNLKLKTKHVETECAQKQTCPLCTQDKRCIWCREEKLCKKYCFPYSDCKFNSIFWANCRVDMFGIVMLILVVLLAVGFFWYCLAYYLYMQERQIFYYARNGEVRGASWNAAS</sequence>
<reference evidence="7" key="3">
    <citation type="submission" date="2025-09" db="UniProtKB">
        <authorList>
            <consortium name="Ensembl"/>
        </authorList>
    </citation>
    <scope>IDENTIFICATION</scope>
</reference>
<dbReference type="Proteomes" id="UP000694547">
    <property type="component" value="Chromosome 3"/>
</dbReference>
<dbReference type="GO" id="GO:0005737">
    <property type="term" value="C:cytoplasm"/>
    <property type="evidence" value="ECO:0007669"/>
    <property type="project" value="TreeGrafter"/>
</dbReference>
<evidence type="ECO:0000256" key="3">
    <source>
        <dbReference type="ARBA" id="ARBA00022729"/>
    </source>
</evidence>
<dbReference type="GeneTree" id="ENSGT00390000004977"/>